<feature type="compositionally biased region" description="Acidic residues" evidence="1">
    <location>
        <begin position="344"/>
        <end position="359"/>
    </location>
</feature>
<feature type="compositionally biased region" description="Basic and acidic residues" evidence="1">
    <location>
        <begin position="52"/>
        <end position="64"/>
    </location>
</feature>
<feature type="compositionally biased region" description="Polar residues" evidence="1">
    <location>
        <begin position="1"/>
        <end position="10"/>
    </location>
</feature>
<accession>A0A0D7A2P3</accession>
<dbReference type="OrthoDB" id="2534759at2759"/>
<evidence type="ECO:0000313" key="3">
    <source>
        <dbReference type="Proteomes" id="UP000054144"/>
    </source>
</evidence>
<reference evidence="2 3" key="1">
    <citation type="journal article" date="2015" name="Fungal Genet. Biol.">
        <title>Evolution of novel wood decay mechanisms in Agaricales revealed by the genome sequences of Fistulina hepatica and Cylindrobasidium torrendii.</title>
        <authorList>
            <person name="Floudas D."/>
            <person name="Held B.W."/>
            <person name="Riley R."/>
            <person name="Nagy L.G."/>
            <person name="Koehler G."/>
            <person name="Ransdell A.S."/>
            <person name="Younus H."/>
            <person name="Chow J."/>
            <person name="Chiniquy J."/>
            <person name="Lipzen A."/>
            <person name="Tritt A."/>
            <person name="Sun H."/>
            <person name="Haridas S."/>
            <person name="LaButti K."/>
            <person name="Ohm R.A."/>
            <person name="Kues U."/>
            <person name="Blanchette R.A."/>
            <person name="Grigoriev I.V."/>
            <person name="Minto R.E."/>
            <person name="Hibbett D.S."/>
        </authorList>
    </citation>
    <scope>NUCLEOTIDE SEQUENCE [LARGE SCALE GENOMIC DNA]</scope>
    <source>
        <strain evidence="2 3">ATCC 64428</strain>
    </source>
</reference>
<feature type="compositionally biased region" description="Basic and acidic residues" evidence="1">
    <location>
        <begin position="474"/>
        <end position="485"/>
    </location>
</feature>
<dbReference type="EMBL" id="KN882067">
    <property type="protein sequence ID" value="KIY44644.1"/>
    <property type="molecule type" value="Genomic_DNA"/>
</dbReference>
<proteinExistence type="predicted"/>
<feature type="region of interest" description="Disordered" evidence="1">
    <location>
        <begin position="343"/>
        <end position="362"/>
    </location>
</feature>
<feature type="non-terminal residue" evidence="2">
    <location>
        <position position="1"/>
    </location>
</feature>
<feature type="compositionally biased region" description="Polar residues" evidence="1">
    <location>
        <begin position="228"/>
        <end position="244"/>
    </location>
</feature>
<feature type="region of interest" description="Disordered" evidence="1">
    <location>
        <begin position="424"/>
        <end position="455"/>
    </location>
</feature>
<feature type="non-terminal residue" evidence="2">
    <location>
        <position position="687"/>
    </location>
</feature>
<keyword evidence="3" id="KW-1185">Reference proteome</keyword>
<feature type="region of interest" description="Disordered" evidence="1">
    <location>
        <begin position="274"/>
        <end position="305"/>
    </location>
</feature>
<protein>
    <submittedName>
        <fullName evidence="2">Uncharacterized protein</fullName>
    </submittedName>
</protein>
<feature type="region of interest" description="Disordered" evidence="1">
    <location>
        <begin position="472"/>
        <end position="506"/>
    </location>
</feature>
<evidence type="ECO:0000313" key="2">
    <source>
        <dbReference type="EMBL" id="KIY44644.1"/>
    </source>
</evidence>
<feature type="region of interest" description="Disordered" evidence="1">
    <location>
        <begin position="1"/>
        <end position="64"/>
    </location>
</feature>
<gene>
    <name evidence="2" type="ORF">FISHEDRAFT_23184</name>
</gene>
<feature type="compositionally biased region" description="Low complexity" evidence="1">
    <location>
        <begin position="11"/>
        <end position="35"/>
    </location>
</feature>
<feature type="region of interest" description="Disordered" evidence="1">
    <location>
        <begin position="220"/>
        <end position="244"/>
    </location>
</feature>
<evidence type="ECO:0000256" key="1">
    <source>
        <dbReference type="SAM" id="MobiDB-lite"/>
    </source>
</evidence>
<organism evidence="2 3">
    <name type="scientific">Fistulina hepatica ATCC 64428</name>
    <dbReference type="NCBI Taxonomy" id="1128425"/>
    <lineage>
        <taxon>Eukaryota</taxon>
        <taxon>Fungi</taxon>
        <taxon>Dikarya</taxon>
        <taxon>Basidiomycota</taxon>
        <taxon>Agaricomycotina</taxon>
        <taxon>Agaricomycetes</taxon>
        <taxon>Agaricomycetidae</taxon>
        <taxon>Agaricales</taxon>
        <taxon>Fistulinaceae</taxon>
        <taxon>Fistulina</taxon>
    </lineage>
</organism>
<dbReference type="PANTHER" id="PTHR38702:SF1">
    <property type="entry name" value="CALPONIN-HOMOLOGY (CH) DOMAIN-CONTAINING PROTEIN"/>
    <property type="match status" value="1"/>
</dbReference>
<feature type="compositionally biased region" description="Polar residues" evidence="1">
    <location>
        <begin position="41"/>
        <end position="51"/>
    </location>
</feature>
<dbReference type="PANTHER" id="PTHR38702">
    <property type="entry name" value="CALPONIN-HOMOLOGY (CH) DOMAIN-CONTAINING PROTEIN"/>
    <property type="match status" value="1"/>
</dbReference>
<sequence length="687" mass="76142">SSASTSTTPMLLTPETTGTSPEPSLPSPTESFLSPARARRQTSFYPHTNSSNRHEKPFSRSAAKRESVMALGSIEHLQHYFTKTGIAAKKISLAKAPAGLVPAIGGKSHVRGNSSLGSIELPPTPLVHTVPPPAFTEVPRDYETDPETLLPGVVDDLEAVVALWAISNRGLSGTVAPVLTTPIDVLRVLQATTRAIRSIRNYVMSLPDETAGIIRAQFRPRSLGPGTRPSSMVRSTLGSSTNTDPLTSIRRAALDVLTVLRELEERCRVPLDDEAYDAQSDGRTSRGGHASPIVDSPINASVDLPPDDEADVSESIAAGTVVPDTSFAYSLVQVRGRREPIQVWEEEDNRDSDEEEEEVKPERWDERLEVGSGWLYKQDVTLAVLPLEREVISKYLGVVDEVLFGGKKDDIERGWQREGRRVANKAANRQKARRVSMGDRHTKGVGQSFPSYRPFDRGKRRVSTGMVELMTRTKLTDDPRDMEGIREDDEDQPEQDDAESLADDDTPDWCRRAMFEDDDLGRAHAILEAHLPPNLRAALASSTNRLAFLTSLSSGQLLCVAYNACIRKSKKPWGYVSVDGIHDILALESAEDAGKEGSKTGWTFRRIDNLRLWVGAMKLRYLVPIQHPSQPAPRASRLRSESMAQPEPPVLFDAKIVARRDEGWDTMLEVALLRWMWRVVEEKRNDR</sequence>
<dbReference type="AlphaFoldDB" id="A0A0D7A2P3"/>
<dbReference type="Proteomes" id="UP000054144">
    <property type="component" value="Unassembled WGS sequence"/>
</dbReference>
<name>A0A0D7A2P3_9AGAR</name>
<feature type="compositionally biased region" description="Acidic residues" evidence="1">
    <location>
        <begin position="486"/>
        <end position="506"/>
    </location>
</feature>